<evidence type="ECO:0000256" key="4">
    <source>
        <dbReference type="ARBA" id="ARBA00022777"/>
    </source>
</evidence>
<feature type="binding site" evidence="6">
    <location>
        <begin position="39"/>
        <end position="40"/>
    </location>
    <ligand>
        <name>substrate</name>
    </ligand>
</feature>
<dbReference type="RefSeq" id="WP_369019151.1">
    <property type="nucleotide sequence ID" value="NZ_CP121689.1"/>
</dbReference>
<reference evidence="8 9" key="1">
    <citation type="submission" date="2023-03" db="EMBL/GenBank/DDBJ databases">
        <title>Novel Species.</title>
        <authorList>
            <person name="Ma S."/>
        </authorList>
    </citation>
    <scope>NUCLEOTIDE SEQUENCE [LARGE SCALE GENOMIC DNA]</scope>
    <source>
        <strain evidence="8 9">B11</strain>
    </source>
</reference>
<proteinExistence type="inferred from homology"/>
<dbReference type="NCBIfam" id="TIGR00761">
    <property type="entry name" value="argB"/>
    <property type="match status" value="1"/>
</dbReference>
<accession>A0ABZ2YFQ8</accession>
<feature type="domain" description="Aspartate/glutamate/uridylate kinase" evidence="7">
    <location>
        <begin position="1"/>
        <end position="241"/>
    </location>
</feature>
<keyword evidence="6" id="KW-0963">Cytoplasm</keyword>
<dbReference type="InterPro" id="IPR001048">
    <property type="entry name" value="Asp/Glu/Uridylate_kinase"/>
</dbReference>
<feature type="binding site" evidence="6">
    <location>
        <position position="160"/>
    </location>
    <ligand>
        <name>substrate</name>
    </ligand>
</feature>
<keyword evidence="2 6" id="KW-0808">Transferase</keyword>
<protein>
    <recommendedName>
        <fullName evidence="6">Acetylglutamate kinase</fullName>
        <ecNumber evidence="6">2.7.2.8</ecNumber>
    </recommendedName>
    <alternativeName>
        <fullName evidence="6">N-acetyl-L-glutamate 5-phosphotransferase</fullName>
    </alternativeName>
    <alternativeName>
        <fullName evidence="6">NAG kinase</fullName>
        <shortName evidence="6">NAGK</shortName>
    </alternativeName>
</protein>
<dbReference type="PIRSF" id="PIRSF000728">
    <property type="entry name" value="NAGK"/>
    <property type="match status" value="1"/>
</dbReference>
<keyword evidence="3 6" id="KW-0547">Nucleotide-binding</keyword>
<keyword evidence="9" id="KW-1185">Reference proteome</keyword>
<evidence type="ECO:0000313" key="9">
    <source>
        <dbReference type="Proteomes" id="UP001461341"/>
    </source>
</evidence>
<evidence type="ECO:0000313" key="8">
    <source>
        <dbReference type="EMBL" id="WZL76986.1"/>
    </source>
</evidence>
<dbReference type="Gene3D" id="3.40.1160.10">
    <property type="entry name" value="Acetylglutamate kinase-like"/>
    <property type="match status" value="1"/>
</dbReference>
<evidence type="ECO:0000256" key="5">
    <source>
        <dbReference type="ARBA" id="ARBA00022840"/>
    </source>
</evidence>
<comment type="pathway">
    <text evidence="6">Amino-acid biosynthesis; L-arginine biosynthesis; N(2)-acetyl-L-ornithine from L-glutamate: step 2/4.</text>
</comment>
<comment type="subcellular location">
    <subcellularLocation>
        <location evidence="6">Cytoplasm</location>
    </subcellularLocation>
</comment>
<evidence type="ECO:0000256" key="6">
    <source>
        <dbReference type="HAMAP-Rule" id="MF_00082"/>
    </source>
</evidence>
<gene>
    <name evidence="6 8" type="primary">argB</name>
    <name evidence="8" type="ORF">QBE54_04465</name>
</gene>
<evidence type="ECO:0000256" key="1">
    <source>
        <dbReference type="ARBA" id="ARBA00022605"/>
    </source>
</evidence>
<name>A0ABZ2YFQ8_9BACT</name>
<organism evidence="8 9">
    <name type="scientific">Thermatribacter velox</name>
    <dbReference type="NCBI Taxonomy" id="3039681"/>
    <lineage>
        <taxon>Bacteria</taxon>
        <taxon>Pseudomonadati</taxon>
        <taxon>Atribacterota</taxon>
        <taxon>Atribacteria</taxon>
        <taxon>Atribacterales</taxon>
        <taxon>Thermatribacteraceae</taxon>
        <taxon>Thermatribacter</taxon>
    </lineage>
</organism>
<dbReference type="GO" id="GO:0003991">
    <property type="term" value="F:acetylglutamate kinase activity"/>
    <property type="evidence" value="ECO:0007669"/>
    <property type="project" value="UniProtKB-EC"/>
</dbReference>
<comment type="similarity">
    <text evidence="6">Belongs to the acetylglutamate kinase family. ArgB subfamily.</text>
</comment>
<feature type="site" description="Transition state stabilizer" evidence="6">
    <location>
        <position position="6"/>
    </location>
</feature>
<dbReference type="PANTHER" id="PTHR23342:SF20">
    <property type="entry name" value="[LYSW]-AMINOADIPATE KINASE"/>
    <property type="match status" value="1"/>
</dbReference>
<keyword evidence="6" id="KW-0055">Arginine biosynthesis</keyword>
<dbReference type="CDD" id="cd04238">
    <property type="entry name" value="AAK_NAGK-like"/>
    <property type="match status" value="1"/>
</dbReference>
<dbReference type="SUPFAM" id="SSF53633">
    <property type="entry name" value="Carbamate kinase-like"/>
    <property type="match status" value="1"/>
</dbReference>
<keyword evidence="5 6" id="KW-0067">ATP-binding</keyword>
<dbReference type="HAMAP" id="MF_00082">
    <property type="entry name" value="ArgB"/>
    <property type="match status" value="1"/>
</dbReference>
<evidence type="ECO:0000256" key="2">
    <source>
        <dbReference type="ARBA" id="ARBA00022679"/>
    </source>
</evidence>
<keyword evidence="1 6" id="KW-0028">Amino-acid biosynthesis</keyword>
<dbReference type="Proteomes" id="UP001461341">
    <property type="component" value="Chromosome"/>
</dbReference>
<dbReference type="InterPro" id="IPR036393">
    <property type="entry name" value="AceGlu_kinase-like_sf"/>
</dbReference>
<keyword evidence="4 6" id="KW-0418">Kinase</keyword>
<dbReference type="PANTHER" id="PTHR23342">
    <property type="entry name" value="N-ACETYLGLUTAMATE SYNTHASE"/>
    <property type="match status" value="1"/>
</dbReference>
<comment type="function">
    <text evidence="6">Catalyzes the ATP-dependent phosphorylation of N-acetyl-L-glutamate.</text>
</comment>
<evidence type="ECO:0000256" key="3">
    <source>
        <dbReference type="ARBA" id="ARBA00022741"/>
    </source>
</evidence>
<sequence>MKVVLKISGKGIDFDDSLLLEPVAELFKKGVQVALVHGGGVQISSFMEKMHRKPVFVDGLRVTTEEDMDITEMVLSGLVNKKLVGGFSRLGVNACGISGRDGNLFIAKKVQREKEGKLLDLGRVGEIVEVNTRIIETLWQGGFLPIISPVSADESGNSLNVNADWAACRLAQALGVEELFLFSDVPGVLRTVEDPFSLCEELSIAEAETLIKEGVIQGGMIPKVEMACRVVCGGVNRVFIGSLGELRKACDLERGNLRGTWIKK</sequence>
<feature type="binding site" evidence="6">
    <location>
        <position position="61"/>
    </location>
    <ligand>
        <name>substrate</name>
    </ligand>
</feature>
<comment type="catalytic activity">
    <reaction evidence="6">
        <text>N-acetyl-L-glutamate + ATP = N-acetyl-L-glutamyl 5-phosphate + ADP</text>
        <dbReference type="Rhea" id="RHEA:14629"/>
        <dbReference type="ChEBI" id="CHEBI:30616"/>
        <dbReference type="ChEBI" id="CHEBI:44337"/>
        <dbReference type="ChEBI" id="CHEBI:57936"/>
        <dbReference type="ChEBI" id="CHEBI:456216"/>
        <dbReference type="EC" id="2.7.2.8"/>
    </reaction>
</comment>
<feature type="site" description="Transition state stabilizer" evidence="6">
    <location>
        <position position="223"/>
    </location>
</feature>
<dbReference type="EC" id="2.7.2.8" evidence="6"/>
<dbReference type="InterPro" id="IPR004662">
    <property type="entry name" value="AcgluKinase_fam"/>
</dbReference>
<dbReference type="Pfam" id="PF00696">
    <property type="entry name" value="AA_kinase"/>
    <property type="match status" value="1"/>
</dbReference>
<dbReference type="EMBL" id="CP121689">
    <property type="protein sequence ID" value="WZL76986.1"/>
    <property type="molecule type" value="Genomic_DNA"/>
</dbReference>
<dbReference type="InterPro" id="IPR037528">
    <property type="entry name" value="ArgB"/>
</dbReference>
<evidence type="ECO:0000259" key="7">
    <source>
        <dbReference type="Pfam" id="PF00696"/>
    </source>
</evidence>